<dbReference type="EMBL" id="JAATIQ010000522">
    <property type="protein sequence ID" value="KAF4352731.1"/>
    <property type="molecule type" value="Genomic_DNA"/>
</dbReference>
<gene>
    <name evidence="3" type="ORF">G4B88_009805</name>
</gene>
<dbReference type="Gene3D" id="3.80.10.10">
    <property type="entry name" value="Ribonuclease Inhibitor"/>
    <property type="match status" value="1"/>
</dbReference>
<evidence type="ECO:0000313" key="4">
    <source>
        <dbReference type="Proteomes" id="UP000583929"/>
    </source>
</evidence>
<evidence type="ECO:0000259" key="2">
    <source>
        <dbReference type="Pfam" id="PF00931"/>
    </source>
</evidence>
<sequence>MADNDGKKVSVISIVGKSGFGKTTLAYLVSNDEKVNKEFQIKAWIGIGDYNIDAVTVMKLIIERLTSDKSLYSTSQASLVHDDDLCKQNPITTFCKSPSRPFYLNLLVLFWFDKMWLAQGFINDVQQGYQCVKYLIQRRFLLVSGEDDDDEMKKKVVVTKCKLHKLMHNLALSVAGDHCRYFSKPPPPQSADGRSSSSKIFHARFDFDLSSTKELEMFGANKMRTIISSDQARRRYSEIHVSTILEKISNTFRYLQALDMHALRLQIVPCCIGKLKLSKLSKKFHIRKWRLNLEDKDHLDNYLNEVPKEIQSLTIEWKIYNCKCTTQELTLCTSVTDMSITGFQGELIRCPQLCKLVKLSLNRCANLTNLDKLDQISNLEVLVLDDLPNLEDISSSSSLPKLLSSLEELWLTELPKLKTWWKNEVNDNASSSSFKSLS</sequence>
<comment type="caution">
    <text evidence="3">The sequence shown here is derived from an EMBL/GenBank/DDBJ whole genome shotgun (WGS) entry which is preliminary data.</text>
</comment>
<dbReference type="Proteomes" id="UP000583929">
    <property type="component" value="Unassembled WGS sequence"/>
</dbReference>
<dbReference type="GO" id="GO:0043531">
    <property type="term" value="F:ADP binding"/>
    <property type="evidence" value="ECO:0007669"/>
    <property type="project" value="InterPro"/>
</dbReference>
<dbReference type="PANTHER" id="PTHR36766">
    <property type="entry name" value="PLANT BROAD-SPECTRUM MILDEW RESISTANCE PROTEIN RPW8"/>
    <property type="match status" value="1"/>
</dbReference>
<dbReference type="PANTHER" id="PTHR36766:SF30">
    <property type="entry name" value="TIR-NBS TYPE DISEASE RESISTANCE PROTEIN-RELATED"/>
    <property type="match status" value="1"/>
</dbReference>
<feature type="domain" description="NB-ARC" evidence="2">
    <location>
        <begin position="8"/>
        <end position="76"/>
    </location>
</feature>
<dbReference type="GO" id="GO:0006952">
    <property type="term" value="P:defense response"/>
    <property type="evidence" value="ECO:0007669"/>
    <property type="project" value="UniProtKB-KW"/>
</dbReference>
<dbReference type="AlphaFoldDB" id="A0A7J6E319"/>
<evidence type="ECO:0000256" key="1">
    <source>
        <dbReference type="ARBA" id="ARBA00022821"/>
    </source>
</evidence>
<name>A0A7J6E319_CANSA</name>
<keyword evidence="4" id="KW-1185">Reference proteome</keyword>
<evidence type="ECO:0000313" key="3">
    <source>
        <dbReference type="EMBL" id="KAF4352731.1"/>
    </source>
</evidence>
<dbReference type="InterPro" id="IPR032675">
    <property type="entry name" value="LRR_dom_sf"/>
</dbReference>
<dbReference type="Gene3D" id="3.40.50.300">
    <property type="entry name" value="P-loop containing nucleotide triphosphate hydrolases"/>
    <property type="match status" value="1"/>
</dbReference>
<proteinExistence type="predicted"/>
<dbReference type="SUPFAM" id="SSF52047">
    <property type="entry name" value="RNI-like"/>
    <property type="match status" value="1"/>
</dbReference>
<dbReference type="PRINTS" id="PR00364">
    <property type="entry name" value="DISEASERSIST"/>
</dbReference>
<reference evidence="3 4" key="1">
    <citation type="journal article" date="2020" name="bioRxiv">
        <title>Sequence and annotation of 42 cannabis genomes reveals extensive copy number variation in cannabinoid synthesis and pathogen resistance genes.</title>
        <authorList>
            <person name="Mckernan K.J."/>
            <person name="Helbert Y."/>
            <person name="Kane L.T."/>
            <person name="Ebling H."/>
            <person name="Zhang L."/>
            <person name="Liu B."/>
            <person name="Eaton Z."/>
            <person name="Mclaughlin S."/>
            <person name="Kingan S."/>
            <person name="Baybayan P."/>
            <person name="Concepcion G."/>
            <person name="Jordan M."/>
            <person name="Riva A."/>
            <person name="Barbazuk W."/>
            <person name="Harkins T."/>
        </authorList>
    </citation>
    <scope>NUCLEOTIDE SEQUENCE [LARGE SCALE GENOMIC DNA]</scope>
    <source>
        <strain evidence="4">cv. Jamaican Lion 4</strain>
        <tissue evidence="3">Leaf</tissue>
    </source>
</reference>
<dbReference type="InterPro" id="IPR027417">
    <property type="entry name" value="P-loop_NTPase"/>
</dbReference>
<dbReference type="SUPFAM" id="SSF52540">
    <property type="entry name" value="P-loop containing nucleoside triphosphate hydrolases"/>
    <property type="match status" value="1"/>
</dbReference>
<dbReference type="InterPro" id="IPR002182">
    <property type="entry name" value="NB-ARC"/>
</dbReference>
<keyword evidence="1" id="KW-0611">Plant defense</keyword>
<accession>A0A7J6E319</accession>
<organism evidence="3 4">
    <name type="scientific">Cannabis sativa</name>
    <name type="common">Hemp</name>
    <name type="synonym">Marijuana</name>
    <dbReference type="NCBI Taxonomy" id="3483"/>
    <lineage>
        <taxon>Eukaryota</taxon>
        <taxon>Viridiplantae</taxon>
        <taxon>Streptophyta</taxon>
        <taxon>Embryophyta</taxon>
        <taxon>Tracheophyta</taxon>
        <taxon>Spermatophyta</taxon>
        <taxon>Magnoliopsida</taxon>
        <taxon>eudicotyledons</taxon>
        <taxon>Gunneridae</taxon>
        <taxon>Pentapetalae</taxon>
        <taxon>rosids</taxon>
        <taxon>fabids</taxon>
        <taxon>Rosales</taxon>
        <taxon>Cannabaceae</taxon>
        <taxon>Cannabis</taxon>
    </lineage>
</organism>
<dbReference type="Pfam" id="PF00931">
    <property type="entry name" value="NB-ARC"/>
    <property type="match status" value="1"/>
</dbReference>
<protein>
    <recommendedName>
        <fullName evidence="2">NB-ARC domain-containing protein</fullName>
    </recommendedName>
</protein>